<evidence type="ECO:0000256" key="1">
    <source>
        <dbReference type="SAM" id="MobiDB-lite"/>
    </source>
</evidence>
<protein>
    <submittedName>
        <fullName evidence="3">Uncharacterized protein</fullName>
    </submittedName>
</protein>
<reference evidence="3" key="1">
    <citation type="submission" date="2022-11" db="UniProtKB">
        <authorList>
            <consortium name="WormBaseParasite"/>
        </authorList>
    </citation>
    <scope>IDENTIFICATION</scope>
</reference>
<accession>A0A914HQT0</accession>
<dbReference type="AlphaFoldDB" id="A0A914HQT0"/>
<proteinExistence type="predicted"/>
<evidence type="ECO:0000313" key="2">
    <source>
        <dbReference type="Proteomes" id="UP000887572"/>
    </source>
</evidence>
<keyword evidence="2" id="KW-1185">Reference proteome</keyword>
<dbReference type="WBParaSite" id="Gr19_v10_g3594.t1">
    <property type="protein sequence ID" value="Gr19_v10_g3594.t1"/>
    <property type="gene ID" value="Gr19_v10_g3594"/>
</dbReference>
<evidence type="ECO:0000313" key="3">
    <source>
        <dbReference type="WBParaSite" id="Gr19_v10_g3594.t1"/>
    </source>
</evidence>
<dbReference type="Proteomes" id="UP000887572">
    <property type="component" value="Unplaced"/>
</dbReference>
<name>A0A914HQT0_GLORO</name>
<sequence length="163" mass="19020">MTAEKDEVIDKDRVRQAQAKHTAKHHNNLINGTEPNHRSRVIRFYWSTTDRGRHFGCRGPLWSGYETRQPTEFRLPVLGRVVHRHANQLRRQYTFEDHPNANNPAPAPAMESPQNRTPIVLQIIPRSPPRPQSPSLAQRRTRQLPKTIQRFSHKSPLTDRFES</sequence>
<feature type="region of interest" description="Disordered" evidence="1">
    <location>
        <begin position="124"/>
        <end position="163"/>
    </location>
</feature>
<organism evidence="2 3">
    <name type="scientific">Globodera rostochiensis</name>
    <name type="common">Golden nematode worm</name>
    <name type="synonym">Heterodera rostochiensis</name>
    <dbReference type="NCBI Taxonomy" id="31243"/>
    <lineage>
        <taxon>Eukaryota</taxon>
        <taxon>Metazoa</taxon>
        <taxon>Ecdysozoa</taxon>
        <taxon>Nematoda</taxon>
        <taxon>Chromadorea</taxon>
        <taxon>Rhabditida</taxon>
        <taxon>Tylenchina</taxon>
        <taxon>Tylenchomorpha</taxon>
        <taxon>Tylenchoidea</taxon>
        <taxon>Heteroderidae</taxon>
        <taxon>Heteroderinae</taxon>
        <taxon>Globodera</taxon>
    </lineage>
</organism>